<sequence>MTTVSNKQLNKVLKELIQVREFPCVTITLPTHRTHPENAKDPVLLKDLMKEAKVRLLQEADKKAAEEIYSKLETLATQIDHQYNTEGLALFVSPSVSEYLRLPVSPEARTVIDGSFEIRDILRALHKTDYYYAMVLSKSKVRLFAGIGKQIEEVSEGGFPLEPTFSEKKIIDNGNAHEVENKLKEFFNRADKLFWEIYKNNKSGHLILFGDTKNIGYYKEVADHPQLIIGSVEGSYDAAQAHELAEKAQATVEQFLAERRKEMLGELEKAFKEKLAASGINEVYRTAQEGRGRLLFVEEGYQQAAKIEDNRLFFDVDPKAPGVIDDLVDDIVETVLQFGGQVVFVPDGTLEKYDRIAMILRY</sequence>
<dbReference type="Gene3D" id="3.30.1330.30">
    <property type="match status" value="1"/>
</dbReference>
<gene>
    <name evidence="1" type="ORF">FHS56_000029</name>
</gene>
<accession>A0A846MLX7</accession>
<keyword evidence="2" id="KW-1185">Reference proteome</keyword>
<proteinExistence type="predicted"/>
<dbReference type="AlphaFoldDB" id="A0A846MLX7"/>
<dbReference type="InterPro" id="IPR041289">
    <property type="entry name" value="Bact_RF_family3"/>
</dbReference>
<name>A0A846MLX7_9BACT</name>
<dbReference type="RefSeq" id="WP_166917869.1">
    <property type="nucleotide sequence ID" value="NZ_JAASRN010000001.1"/>
</dbReference>
<comment type="caution">
    <text evidence="1">The sequence shown here is derived from an EMBL/GenBank/DDBJ whole genome shotgun (WGS) entry which is preliminary data.</text>
</comment>
<dbReference type="Pfam" id="PF18845">
    <property type="entry name" value="baeRF_family3"/>
    <property type="match status" value="1"/>
</dbReference>
<evidence type="ECO:0000313" key="2">
    <source>
        <dbReference type="Proteomes" id="UP000537126"/>
    </source>
</evidence>
<organism evidence="1 2">
    <name type="scientific">Thermonema lapsum</name>
    <dbReference type="NCBI Taxonomy" id="28195"/>
    <lineage>
        <taxon>Bacteria</taxon>
        <taxon>Pseudomonadati</taxon>
        <taxon>Bacteroidota</taxon>
        <taxon>Cytophagia</taxon>
        <taxon>Cytophagales</taxon>
        <taxon>Thermonemataceae</taxon>
        <taxon>Thermonema</taxon>
    </lineage>
</organism>
<dbReference type="InterPro" id="IPR029064">
    <property type="entry name" value="Ribosomal_eL30-like_sf"/>
</dbReference>
<dbReference type="Proteomes" id="UP000537126">
    <property type="component" value="Unassembled WGS sequence"/>
</dbReference>
<evidence type="ECO:0000313" key="1">
    <source>
        <dbReference type="EMBL" id="NIK72543.1"/>
    </source>
</evidence>
<dbReference type="EMBL" id="JAASRN010000001">
    <property type="protein sequence ID" value="NIK72543.1"/>
    <property type="molecule type" value="Genomic_DNA"/>
</dbReference>
<protein>
    <submittedName>
        <fullName evidence="1">Uncharacterized protein</fullName>
    </submittedName>
</protein>
<reference evidence="1 2" key="1">
    <citation type="submission" date="2020-03" db="EMBL/GenBank/DDBJ databases">
        <title>Genomic Encyclopedia of Type Strains, Phase IV (KMG-IV): sequencing the most valuable type-strain genomes for metagenomic binning, comparative biology and taxonomic classification.</title>
        <authorList>
            <person name="Goeker M."/>
        </authorList>
    </citation>
    <scope>NUCLEOTIDE SEQUENCE [LARGE SCALE GENOMIC DNA]</scope>
    <source>
        <strain evidence="1 2">DSM 5718</strain>
    </source>
</reference>